<name>A0A8J1U4A7_OWEFU</name>
<proteinExistence type="predicted"/>
<evidence type="ECO:0000313" key="2">
    <source>
        <dbReference type="Proteomes" id="UP000749559"/>
    </source>
</evidence>
<gene>
    <name evidence="1" type="ORF">OFUS_LOCUS19342</name>
</gene>
<accession>A0A8J1U4A7</accession>
<dbReference type="Proteomes" id="UP000749559">
    <property type="component" value="Unassembled WGS sequence"/>
</dbReference>
<protein>
    <submittedName>
        <fullName evidence="1">Uncharacterized protein</fullName>
    </submittedName>
</protein>
<comment type="caution">
    <text evidence="1">The sequence shown here is derived from an EMBL/GenBank/DDBJ whole genome shotgun (WGS) entry which is preliminary data.</text>
</comment>
<keyword evidence="2" id="KW-1185">Reference proteome</keyword>
<sequence>MDSAKITTGYNKREILDLDYYVEKFFRTQRFDKTKDQESKHIRNLSYDDIDVDLSYKKVMKEDTTTEVIQEKDVVEEATKEKPVLLYRTEYKNCTNDDQVYTLNAERTTAT</sequence>
<dbReference type="AlphaFoldDB" id="A0A8J1U4A7"/>
<organism evidence="1 2">
    <name type="scientific">Owenia fusiformis</name>
    <name type="common">Polychaete worm</name>
    <dbReference type="NCBI Taxonomy" id="6347"/>
    <lineage>
        <taxon>Eukaryota</taxon>
        <taxon>Metazoa</taxon>
        <taxon>Spiralia</taxon>
        <taxon>Lophotrochozoa</taxon>
        <taxon>Annelida</taxon>
        <taxon>Polychaeta</taxon>
        <taxon>Sedentaria</taxon>
        <taxon>Canalipalpata</taxon>
        <taxon>Sabellida</taxon>
        <taxon>Oweniida</taxon>
        <taxon>Oweniidae</taxon>
        <taxon>Owenia</taxon>
    </lineage>
</organism>
<feature type="non-terminal residue" evidence="1">
    <location>
        <position position="111"/>
    </location>
</feature>
<dbReference type="EMBL" id="CAIIXF020000009">
    <property type="protein sequence ID" value="CAH1794682.1"/>
    <property type="molecule type" value="Genomic_DNA"/>
</dbReference>
<evidence type="ECO:0000313" key="1">
    <source>
        <dbReference type="EMBL" id="CAH1794682.1"/>
    </source>
</evidence>
<reference evidence="1" key="1">
    <citation type="submission" date="2022-03" db="EMBL/GenBank/DDBJ databases">
        <authorList>
            <person name="Martin C."/>
        </authorList>
    </citation>
    <scope>NUCLEOTIDE SEQUENCE</scope>
</reference>